<reference evidence="1" key="1">
    <citation type="submission" date="2022-07" db="EMBL/GenBank/DDBJ databases">
        <title>Draft genome sequence of Zalerion maritima ATCC 34329, a (micro)plastics degrading marine fungus.</title>
        <authorList>
            <person name="Paco A."/>
            <person name="Goncalves M.F.M."/>
            <person name="Rocha-Santos T.A.P."/>
            <person name="Alves A."/>
        </authorList>
    </citation>
    <scope>NUCLEOTIDE SEQUENCE</scope>
    <source>
        <strain evidence="1">ATCC 34329</strain>
    </source>
</reference>
<dbReference type="Proteomes" id="UP001201980">
    <property type="component" value="Unassembled WGS sequence"/>
</dbReference>
<name>A0AAD5WQ81_9PEZI</name>
<evidence type="ECO:0000313" key="2">
    <source>
        <dbReference type="Proteomes" id="UP001201980"/>
    </source>
</evidence>
<evidence type="ECO:0000313" key="1">
    <source>
        <dbReference type="EMBL" id="KAJ2898301.1"/>
    </source>
</evidence>
<sequence>MRVSKNHDSQVAFNWKCILIHRTQWHDHHFADLKHNIMGYAIATPEETDELFQNRVSVKGFKTYKCLSSSKRIREVAQKIFRDHQDLDEVKRHSADVGRVGRIEQV</sequence>
<dbReference type="AlphaFoldDB" id="A0AAD5WQ81"/>
<organism evidence="1 2">
    <name type="scientific">Zalerion maritima</name>
    <dbReference type="NCBI Taxonomy" id="339359"/>
    <lineage>
        <taxon>Eukaryota</taxon>
        <taxon>Fungi</taxon>
        <taxon>Dikarya</taxon>
        <taxon>Ascomycota</taxon>
        <taxon>Pezizomycotina</taxon>
        <taxon>Sordariomycetes</taxon>
        <taxon>Lulworthiomycetidae</taxon>
        <taxon>Lulworthiales</taxon>
        <taxon>Lulworthiaceae</taxon>
        <taxon>Zalerion</taxon>
    </lineage>
</organism>
<gene>
    <name evidence="1" type="ORF">MKZ38_004026</name>
</gene>
<proteinExistence type="predicted"/>
<keyword evidence="2" id="KW-1185">Reference proteome</keyword>
<dbReference type="EMBL" id="JAKWBI020000237">
    <property type="protein sequence ID" value="KAJ2898301.1"/>
    <property type="molecule type" value="Genomic_DNA"/>
</dbReference>
<accession>A0AAD5WQ81</accession>
<comment type="caution">
    <text evidence="1">The sequence shown here is derived from an EMBL/GenBank/DDBJ whole genome shotgun (WGS) entry which is preliminary data.</text>
</comment>
<protein>
    <submittedName>
        <fullName evidence="1">Uncharacterized protein</fullName>
    </submittedName>
</protein>